<gene>
    <name evidence="2" type="ORF">Naga_100082g6</name>
</gene>
<accession>W7TUH1</accession>
<dbReference type="Pfam" id="PF00248">
    <property type="entry name" value="Aldo_ket_red"/>
    <property type="match status" value="1"/>
</dbReference>
<dbReference type="PANTHER" id="PTHR43312">
    <property type="entry name" value="D-THREO-ALDOSE 1-DEHYDROGENASE"/>
    <property type="match status" value="1"/>
</dbReference>
<dbReference type="InterPro" id="IPR023210">
    <property type="entry name" value="NADP_OxRdtase_dom"/>
</dbReference>
<dbReference type="OrthoDB" id="37537at2759"/>
<dbReference type="EMBL" id="AZIL01001412">
    <property type="protein sequence ID" value="EWM23924.1"/>
    <property type="molecule type" value="Genomic_DNA"/>
</dbReference>
<dbReference type="InterPro" id="IPR036812">
    <property type="entry name" value="NAD(P)_OxRdtase_dom_sf"/>
</dbReference>
<proteinExistence type="predicted"/>
<dbReference type="Gene3D" id="3.20.20.100">
    <property type="entry name" value="NADP-dependent oxidoreductase domain"/>
    <property type="match status" value="1"/>
</dbReference>
<protein>
    <submittedName>
        <fullName evidence="2">Aldo keto reductase</fullName>
    </submittedName>
</protein>
<reference evidence="2 3" key="1">
    <citation type="journal article" date="2014" name="Mol. Plant">
        <title>Chromosome Scale Genome Assembly and Transcriptome Profiling of Nannochloropsis gaditana in Nitrogen Depletion.</title>
        <authorList>
            <person name="Corteggiani Carpinelli E."/>
            <person name="Telatin A."/>
            <person name="Vitulo N."/>
            <person name="Forcato C."/>
            <person name="D'Angelo M."/>
            <person name="Schiavon R."/>
            <person name="Vezzi A."/>
            <person name="Giacometti G.M."/>
            <person name="Morosinotto T."/>
            <person name="Valle G."/>
        </authorList>
    </citation>
    <scope>NUCLEOTIDE SEQUENCE [LARGE SCALE GENOMIC DNA]</scope>
    <source>
        <strain evidence="2 3">B-31</strain>
    </source>
</reference>
<dbReference type="SUPFAM" id="SSF51430">
    <property type="entry name" value="NAD(P)-linked oxidoreductase"/>
    <property type="match status" value="1"/>
</dbReference>
<dbReference type="Proteomes" id="UP000019335">
    <property type="component" value="Chromosome 15"/>
</dbReference>
<dbReference type="AlphaFoldDB" id="W7TUH1"/>
<keyword evidence="3" id="KW-1185">Reference proteome</keyword>
<name>W7TUH1_9STRA</name>
<comment type="caution">
    <text evidence="2">The sequence shown here is derived from an EMBL/GenBank/DDBJ whole genome shotgun (WGS) entry which is preliminary data.</text>
</comment>
<dbReference type="CDD" id="cd19096">
    <property type="entry name" value="AKR_Fe-S_oxidoreductase"/>
    <property type="match status" value="1"/>
</dbReference>
<feature type="domain" description="NADP-dependent oxidoreductase" evidence="1">
    <location>
        <begin position="112"/>
        <end position="259"/>
    </location>
</feature>
<evidence type="ECO:0000313" key="2">
    <source>
        <dbReference type="EMBL" id="EWM23924.1"/>
    </source>
</evidence>
<sequence>MTHHPHAAATSRTIMRALEEMEGQPREELAAFYRLKRVFSKYSTHTSGSIACSDLLTSLAKAILAEGEEEEAEKTSQKLEMHNFFSAASIDSAVFTCPTRRFGRTELQMPIISLGGMRLQQTWKPPDGFSQADVYPECQANFEAILERALELGINHIETAKGYGSSELQYGEALRKLTTPRESYILQTKVRPMPDTDEFRRTLDRSLSLLGTHLDLFGFHGINRPEHLDWVLQPGGCLEVVQEYQQEGRIRFVGFSTHAPTPLIVKAIDTGIFDYVNLHYHAIGSYTSSGTSESPSAGPGNWEAIEAAHRHDMGVFIISAADKGGMLYRPPKVLVGLCSPLPPLIYNMLWLWRLPIGPSGAPAVHTLVIGAARPSDFDEAVRATKLLDEIERGGSEAALMEAAEKRMSQASREVWGEGWADDWWLGLPDCYQNLCGVHVAQIVWMWAITKAYGLHRYSCTQYSKLEDQVPAWKEKGHLSVQERMATVFDWTPGLPYDPSEQEELAPFLPAPRRERLLCILREASSWFGKETSRNRGVGLQEQEGWIDAYNLQPDIPFPERVT</sequence>
<evidence type="ECO:0000313" key="3">
    <source>
        <dbReference type="Proteomes" id="UP000019335"/>
    </source>
</evidence>
<dbReference type="InterPro" id="IPR053135">
    <property type="entry name" value="AKR2_Oxidoreductase"/>
</dbReference>
<dbReference type="PANTHER" id="PTHR43312:SF2">
    <property type="entry name" value="OXIDOREDUCTASE"/>
    <property type="match status" value="1"/>
</dbReference>
<evidence type="ECO:0000259" key="1">
    <source>
        <dbReference type="Pfam" id="PF00248"/>
    </source>
</evidence>
<organism evidence="2 3">
    <name type="scientific">Nannochloropsis gaditana</name>
    <dbReference type="NCBI Taxonomy" id="72520"/>
    <lineage>
        <taxon>Eukaryota</taxon>
        <taxon>Sar</taxon>
        <taxon>Stramenopiles</taxon>
        <taxon>Ochrophyta</taxon>
        <taxon>Eustigmatophyceae</taxon>
        <taxon>Eustigmatales</taxon>
        <taxon>Monodopsidaceae</taxon>
        <taxon>Nannochloropsis</taxon>
    </lineage>
</organism>